<feature type="domain" description="YopX protein" evidence="1">
    <location>
        <begin position="30"/>
        <end position="131"/>
    </location>
</feature>
<evidence type="ECO:0000313" key="2">
    <source>
        <dbReference type="EMBL" id="QJA63598.1"/>
    </source>
</evidence>
<dbReference type="InterPro" id="IPR023385">
    <property type="entry name" value="YopX-like_C"/>
</dbReference>
<evidence type="ECO:0000313" key="3">
    <source>
        <dbReference type="EMBL" id="QJA78729.1"/>
    </source>
</evidence>
<dbReference type="EMBL" id="MT141501">
    <property type="protein sequence ID" value="QJA63598.1"/>
    <property type="molecule type" value="Genomic_DNA"/>
</dbReference>
<name>A0A6M3KA66_9ZZZZ</name>
<sequence>MNMKLFDPKKGEEIEDFDIRIEHNGISAIDIFPKIVPHYWININPNGTFGSRKLILIRGTGKLDKDGNEIFDRDIVKTLTSHNFGHLPKGSELKVMWDGNELCYFLQNKKGNSKYRLTENKKIERLGSSLEKAKVENDTLAKD</sequence>
<accession>A0A6M3KA66</accession>
<organism evidence="3">
    <name type="scientific">viral metagenome</name>
    <dbReference type="NCBI Taxonomy" id="1070528"/>
    <lineage>
        <taxon>unclassified sequences</taxon>
        <taxon>metagenomes</taxon>
        <taxon>organismal metagenomes</taxon>
    </lineage>
</organism>
<dbReference type="EMBL" id="MT142351">
    <property type="protein sequence ID" value="QJA78729.1"/>
    <property type="molecule type" value="Genomic_DNA"/>
</dbReference>
<gene>
    <name evidence="3" type="ORF">MM415A01018_0005</name>
    <name evidence="2" type="ORF">MM415B00605_0007</name>
</gene>
<dbReference type="AlphaFoldDB" id="A0A6M3KA66"/>
<proteinExistence type="predicted"/>
<reference evidence="3" key="1">
    <citation type="submission" date="2020-03" db="EMBL/GenBank/DDBJ databases">
        <title>The deep terrestrial virosphere.</title>
        <authorList>
            <person name="Holmfeldt K."/>
            <person name="Nilsson E."/>
            <person name="Simone D."/>
            <person name="Lopez-Fernandez M."/>
            <person name="Wu X."/>
            <person name="de Brujin I."/>
            <person name="Lundin D."/>
            <person name="Andersson A."/>
            <person name="Bertilsson S."/>
            <person name="Dopson M."/>
        </authorList>
    </citation>
    <scope>NUCLEOTIDE SEQUENCE</scope>
    <source>
        <strain evidence="3">MM415A01018</strain>
        <strain evidence="2">MM415B00605</strain>
    </source>
</reference>
<dbReference type="SUPFAM" id="SSF159006">
    <property type="entry name" value="YopX-like"/>
    <property type="match status" value="1"/>
</dbReference>
<evidence type="ECO:0000259" key="1">
    <source>
        <dbReference type="Pfam" id="PF09643"/>
    </source>
</evidence>
<dbReference type="Gene3D" id="2.30.30.290">
    <property type="entry name" value="YopX-like domains"/>
    <property type="match status" value="1"/>
</dbReference>
<protein>
    <submittedName>
        <fullName evidence="3">Putative YopX protein</fullName>
    </submittedName>
</protein>
<dbReference type="Pfam" id="PF09643">
    <property type="entry name" value="YopX"/>
    <property type="match status" value="1"/>
</dbReference>
<dbReference type="InterPro" id="IPR019096">
    <property type="entry name" value="YopX_protein"/>
</dbReference>